<organism evidence="1 2">
    <name type="scientific">Calderihabitans maritimus</name>
    <dbReference type="NCBI Taxonomy" id="1246530"/>
    <lineage>
        <taxon>Bacteria</taxon>
        <taxon>Bacillati</taxon>
        <taxon>Bacillota</taxon>
        <taxon>Clostridia</taxon>
        <taxon>Neomoorellales</taxon>
        <taxon>Calderihabitantaceae</taxon>
        <taxon>Calderihabitans</taxon>
    </lineage>
</organism>
<gene>
    <name evidence="1" type="ORF">KKC1_29840</name>
</gene>
<name>A0A1Z5HWF3_9FIRM</name>
<sequence>IGILEHLLNSFSDKKRMKECSRPTANRPAVKCQDPELEILLFQNVKRQQETKPVS</sequence>
<evidence type="ECO:0000313" key="2">
    <source>
        <dbReference type="Proteomes" id="UP000197032"/>
    </source>
</evidence>
<protein>
    <submittedName>
        <fullName evidence="1">Uncharacterized protein</fullName>
    </submittedName>
</protein>
<accession>A0A1Z5HWF3</accession>
<comment type="caution">
    <text evidence="1">The sequence shown here is derived from an EMBL/GenBank/DDBJ whole genome shotgun (WGS) entry which is preliminary data.</text>
</comment>
<dbReference type="Proteomes" id="UP000197032">
    <property type="component" value="Unassembled WGS sequence"/>
</dbReference>
<feature type="non-terminal residue" evidence="1">
    <location>
        <position position="1"/>
    </location>
</feature>
<reference evidence="2" key="1">
    <citation type="journal article" date="2017" name="Appl. Environ. Microbiol.">
        <title>Genomic analysis of Calderihabitans maritimus KKC1, a thermophilic hydrogenogenic carboxydotrophic bacterium isolated from marine sediment.</title>
        <authorList>
            <person name="Omae K."/>
            <person name="Yoneda Y."/>
            <person name="Fukuyama Y."/>
            <person name="Yoshida T."/>
            <person name="Sako Y."/>
        </authorList>
    </citation>
    <scope>NUCLEOTIDE SEQUENCE [LARGE SCALE GENOMIC DNA]</scope>
    <source>
        <strain evidence="2">KKC1</strain>
    </source>
</reference>
<dbReference type="EMBL" id="BDGJ01000171">
    <property type="protein sequence ID" value="GAW93859.1"/>
    <property type="molecule type" value="Genomic_DNA"/>
</dbReference>
<keyword evidence="2" id="KW-1185">Reference proteome</keyword>
<proteinExistence type="predicted"/>
<evidence type="ECO:0000313" key="1">
    <source>
        <dbReference type="EMBL" id="GAW93859.1"/>
    </source>
</evidence>
<dbReference type="AlphaFoldDB" id="A0A1Z5HWF3"/>